<gene>
    <name evidence="2" type="ORF">Scep_018719</name>
</gene>
<comment type="caution">
    <text evidence="2">The sequence shown here is derived from an EMBL/GenBank/DDBJ whole genome shotgun (WGS) entry which is preliminary data.</text>
</comment>
<dbReference type="Proteomes" id="UP001419268">
    <property type="component" value="Unassembled WGS sequence"/>
</dbReference>
<feature type="region of interest" description="Disordered" evidence="1">
    <location>
        <begin position="1"/>
        <end position="62"/>
    </location>
</feature>
<reference evidence="2 3" key="1">
    <citation type="submission" date="2024-01" db="EMBL/GenBank/DDBJ databases">
        <title>Genome assemblies of Stephania.</title>
        <authorList>
            <person name="Yang L."/>
        </authorList>
    </citation>
    <scope>NUCLEOTIDE SEQUENCE [LARGE SCALE GENOMIC DNA]</scope>
    <source>
        <strain evidence="2">JXDWG</strain>
        <tissue evidence="2">Leaf</tissue>
    </source>
</reference>
<feature type="compositionally biased region" description="Basic and acidic residues" evidence="1">
    <location>
        <begin position="12"/>
        <end position="38"/>
    </location>
</feature>
<feature type="region of interest" description="Disordered" evidence="1">
    <location>
        <begin position="80"/>
        <end position="130"/>
    </location>
</feature>
<evidence type="ECO:0000313" key="3">
    <source>
        <dbReference type="Proteomes" id="UP001419268"/>
    </source>
</evidence>
<proteinExistence type="predicted"/>
<feature type="compositionally biased region" description="Polar residues" evidence="1">
    <location>
        <begin position="1"/>
        <end position="11"/>
    </location>
</feature>
<name>A0AAP0I9K7_9MAGN</name>
<accession>A0AAP0I9K7</accession>
<feature type="compositionally biased region" description="Basic and acidic residues" evidence="1">
    <location>
        <begin position="101"/>
        <end position="130"/>
    </location>
</feature>
<dbReference type="AlphaFoldDB" id="A0AAP0I9K7"/>
<keyword evidence="3" id="KW-1185">Reference proteome</keyword>
<feature type="compositionally biased region" description="Low complexity" evidence="1">
    <location>
        <begin position="43"/>
        <end position="53"/>
    </location>
</feature>
<sequence length="152" mass="16579">MKLTKEYTQGKVSERKASRTGEGPARDRRRTSEARRVTLEGSARTVEATTVEARATRETRRRRWRAGWRRGDGEAALVEARDGRGRWSGDGGGEDGLGTVEARDGGGDGGDRREGDQRDCEGSARTVEARTVETRTVETGTVEAGTISVRRG</sequence>
<protein>
    <submittedName>
        <fullName evidence="2">Uncharacterized protein</fullName>
    </submittedName>
</protein>
<dbReference type="EMBL" id="JBBNAG010000008">
    <property type="protein sequence ID" value="KAK9111200.1"/>
    <property type="molecule type" value="Genomic_DNA"/>
</dbReference>
<organism evidence="2 3">
    <name type="scientific">Stephania cephalantha</name>
    <dbReference type="NCBI Taxonomy" id="152367"/>
    <lineage>
        <taxon>Eukaryota</taxon>
        <taxon>Viridiplantae</taxon>
        <taxon>Streptophyta</taxon>
        <taxon>Embryophyta</taxon>
        <taxon>Tracheophyta</taxon>
        <taxon>Spermatophyta</taxon>
        <taxon>Magnoliopsida</taxon>
        <taxon>Ranunculales</taxon>
        <taxon>Menispermaceae</taxon>
        <taxon>Menispermoideae</taxon>
        <taxon>Cissampelideae</taxon>
        <taxon>Stephania</taxon>
    </lineage>
</organism>
<evidence type="ECO:0000256" key="1">
    <source>
        <dbReference type="SAM" id="MobiDB-lite"/>
    </source>
</evidence>
<evidence type="ECO:0000313" key="2">
    <source>
        <dbReference type="EMBL" id="KAK9111200.1"/>
    </source>
</evidence>